<reference evidence="1 2" key="1">
    <citation type="journal article" date="2019" name="Int. J. Syst. Evol. Microbiol.">
        <title>The Global Catalogue of Microorganisms (GCM) 10K type strain sequencing project: providing services to taxonomists for standard genome sequencing and annotation.</title>
        <authorList>
            <consortium name="The Broad Institute Genomics Platform"/>
            <consortium name="The Broad Institute Genome Sequencing Center for Infectious Disease"/>
            <person name="Wu L."/>
            <person name="Ma J."/>
        </authorList>
    </citation>
    <scope>NUCLEOTIDE SEQUENCE [LARGE SCALE GENOMIC DNA]</scope>
    <source>
        <strain evidence="1 2">JCM 12662</strain>
    </source>
</reference>
<dbReference type="InterPro" id="IPR011067">
    <property type="entry name" value="Plasmid_toxin/cell-grow_inhib"/>
</dbReference>
<sequence length="113" mass="12885">MKPADLVVVFIEFTDSSNGKVRPAIVIKKLDDTLVCFRVTSQFQNKSLLIKEHYYEIKDWKFAGLKKKSWIDIGSVAKIILADTSYKKIGTLSLSDIEGLKNFIENYYGYILG</sequence>
<dbReference type="Gene3D" id="2.30.30.110">
    <property type="match status" value="1"/>
</dbReference>
<evidence type="ECO:0000313" key="1">
    <source>
        <dbReference type="EMBL" id="GAA0353205.1"/>
    </source>
</evidence>
<accession>A0ABN0X2S0</accession>
<dbReference type="Proteomes" id="UP001501166">
    <property type="component" value="Unassembled WGS sequence"/>
</dbReference>
<dbReference type="EMBL" id="BAAACW010000020">
    <property type="protein sequence ID" value="GAA0353205.1"/>
    <property type="molecule type" value="Genomic_DNA"/>
</dbReference>
<protein>
    <recommendedName>
        <fullName evidence="3">PemK-like protein</fullName>
    </recommendedName>
</protein>
<evidence type="ECO:0008006" key="3">
    <source>
        <dbReference type="Google" id="ProtNLM"/>
    </source>
</evidence>
<gene>
    <name evidence="1" type="ORF">GCM10008932_02790</name>
</gene>
<dbReference type="RefSeq" id="WP_343753248.1">
    <property type="nucleotide sequence ID" value="NZ_BAAACW010000020.1"/>
</dbReference>
<evidence type="ECO:0000313" key="2">
    <source>
        <dbReference type="Proteomes" id="UP001501166"/>
    </source>
</evidence>
<dbReference type="SUPFAM" id="SSF50118">
    <property type="entry name" value="Cell growth inhibitor/plasmid maintenance toxic component"/>
    <property type="match status" value="1"/>
</dbReference>
<name>A0ABN0X2S0_9LACT</name>
<keyword evidence="2" id="KW-1185">Reference proteome</keyword>
<comment type="caution">
    <text evidence="1">The sequence shown here is derived from an EMBL/GenBank/DDBJ whole genome shotgun (WGS) entry which is preliminary data.</text>
</comment>
<organism evidence="1 2">
    <name type="scientific">Alkalibacterium iburiense</name>
    <dbReference type="NCBI Taxonomy" id="290589"/>
    <lineage>
        <taxon>Bacteria</taxon>
        <taxon>Bacillati</taxon>
        <taxon>Bacillota</taxon>
        <taxon>Bacilli</taxon>
        <taxon>Lactobacillales</taxon>
        <taxon>Carnobacteriaceae</taxon>
        <taxon>Alkalibacterium</taxon>
    </lineage>
</organism>
<proteinExistence type="predicted"/>